<keyword evidence="3" id="KW-1185">Reference proteome</keyword>
<sequence length="140" mass="14960">MSTGPRHPSLFARLADRFGATASFLCAVHCALLPLVIAVLPALGLSFLADHRFERGFIAFASVLALTTMVIGFRRHQRFSAFWFLAPGITLLVAGIVVDFDHASILHATLVAMGGTLVALAHLTNLRLAHGHVHDAACGH</sequence>
<reference evidence="2 3" key="1">
    <citation type="journal article" date="2019" name="Int. J. Syst. Evol. Microbiol.">
        <title>The Global Catalogue of Microorganisms (GCM) 10K type strain sequencing project: providing services to taxonomists for standard genome sequencing and annotation.</title>
        <authorList>
            <consortium name="The Broad Institute Genomics Platform"/>
            <consortium name="The Broad Institute Genome Sequencing Center for Infectious Disease"/>
            <person name="Wu L."/>
            <person name="Ma J."/>
        </authorList>
    </citation>
    <scope>NUCLEOTIDE SEQUENCE [LARGE SCALE GENOMIC DNA]</scope>
    <source>
        <strain evidence="2 3">JCM 15421</strain>
    </source>
</reference>
<feature type="transmembrane region" description="Helical" evidence="1">
    <location>
        <begin position="56"/>
        <end position="73"/>
    </location>
</feature>
<dbReference type="Proteomes" id="UP001501523">
    <property type="component" value="Unassembled WGS sequence"/>
</dbReference>
<comment type="caution">
    <text evidence="2">The sequence shown here is derived from an EMBL/GenBank/DDBJ whole genome shotgun (WGS) entry which is preliminary data.</text>
</comment>
<dbReference type="InterPro" id="IPR004891">
    <property type="entry name" value="Mercury-R_MerC"/>
</dbReference>
<evidence type="ECO:0000256" key="1">
    <source>
        <dbReference type="SAM" id="Phobius"/>
    </source>
</evidence>
<feature type="transmembrane region" description="Helical" evidence="1">
    <location>
        <begin position="80"/>
        <end position="98"/>
    </location>
</feature>
<keyword evidence="1" id="KW-0812">Transmembrane</keyword>
<dbReference type="RefSeq" id="WP_343787990.1">
    <property type="nucleotide sequence ID" value="NZ_BAAAEU010000005.1"/>
</dbReference>
<keyword evidence="1" id="KW-0472">Membrane</keyword>
<dbReference type="EMBL" id="BAAAEU010000005">
    <property type="protein sequence ID" value="GAA0710030.1"/>
    <property type="molecule type" value="Genomic_DNA"/>
</dbReference>
<accession>A0ABN1IE47</accession>
<evidence type="ECO:0000313" key="2">
    <source>
        <dbReference type="EMBL" id="GAA0710030.1"/>
    </source>
</evidence>
<organism evidence="2 3">
    <name type="scientific">Dokdonella soli</name>
    <dbReference type="NCBI Taxonomy" id="529810"/>
    <lineage>
        <taxon>Bacteria</taxon>
        <taxon>Pseudomonadati</taxon>
        <taxon>Pseudomonadota</taxon>
        <taxon>Gammaproteobacteria</taxon>
        <taxon>Lysobacterales</taxon>
        <taxon>Rhodanobacteraceae</taxon>
        <taxon>Dokdonella</taxon>
    </lineage>
</organism>
<evidence type="ECO:0000313" key="3">
    <source>
        <dbReference type="Proteomes" id="UP001501523"/>
    </source>
</evidence>
<gene>
    <name evidence="2" type="ORF">GCM10009105_10940</name>
</gene>
<feature type="transmembrane region" description="Helical" evidence="1">
    <location>
        <begin position="104"/>
        <end position="123"/>
    </location>
</feature>
<name>A0ABN1IE47_9GAMM</name>
<proteinExistence type="predicted"/>
<keyword evidence="1" id="KW-1133">Transmembrane helix</keyword>
<protein>
    <submittedName>
        <fullName evidence="2">MerC domain-containing protein</fullName>
    </submittedName>
</protein>
<feature type="transmembrane region" description="Helical" evidence="1">
    <location>
        <begin position="21"/>
        <end position="44"/>
    </location>
</feature>
<dbReference type="Pfam" id="PF03203">
    <property type="entry name" value="MerC"/>
    <property type="match status" value="1"/>
</dbReference>